<accession>A0A8H5BX78</accession>
<keyword evidence="3" id="KW-1185">Reference proteome</keyword>
<proteinExistence type="predicted"/>
<name>A0A8H5BX78_9AGAR</name>
<gene>
    <name evidence="2" type="ORF">D9619_005224</name>
</gene>
<organism evidence="2 3">
    <name type="scientific">Psilocybe cf. subviscida</name>
    <dbReference type="NCBI Taxonomy" id="2480587"/>
    <lineage>
        <taxon>Eukaryota</taxon>
        <taxon>Fungi</taxon>
        <taxon>Dikarya</taxon>
        <taxon>Basidiomycota</taxon>
        <taxon>Agaricomycotina</taxon>
        <taxon>Agaricomycetes</taxon>
        <taxon>Agaricomycetidae</taxon>
        <taxon>Agaricales</taxon>
        <taxon>Agaricineae</taxon>
        <taxon>Strophariaceae</taxon>
        <taxon>Psilocybe</taxon>
    </lineage>
</organism>
<feature type="region of interest" description="Disordered" evidence="1">
    <location>
        <begin position="23"/>
        <end position="130"/>
    </location>
</feature>
<evidence type="ECO:0000313" key="3">
    <source>
        <dbReference type="Proteomes" id="UP000567179"/>
    </source>
</evidence>
<feature type="compositionally biased region" description="Basic and acidic residues" evidence="1">
    <location>
        <begin position="206"/>
        <end position="223"/>
    </location>
</feature>
<comment type="caution">
    <text evidence="2">The sequence shown here is derived from an EMBL/GenBank/DDBJ whole genome shotgun (WGS) entry which is preliminary data.</text>
</comment>
<reference evidence="2 3" key="1">
    <citation type="journal article" date="2020" name="ISME J.">
        <title>Uncovering the hidden diversity of litter-decomposition mechanisms in mushroom-forming fungi.</title>
        <authorList>
            <person name="Floudas D."/>
            <person name="Bentzer J."/>
            <person name="Ahren D."/>
            <person name="Johansson T."/>
            <person name="Persson P."/>
            <person name="Tunlid A."/>
        </authorList>
    </citation>
    <scope>NUCLEOTIDE SEQUENCE [LARGE SCALE GENOMIC DNA]</scope>
    <source>
        <strain evidence="2 3">CBS 101986</strain>
    </source>
</reference>
<dbReference type="AlphaFoldDB" id="A0A8H5BX78"/>
<evidence type="ECO:0000313" key="2">
    <source>
        <dbReference type="EMBL" id="KAF5330993.1"/>
    </source>
</evidence>
<feature type="compositionally biased region" description="Basic and acidic residues" evidence="1">
    <location>
        <begin position="262"/>
        <end position="277"/>
    </location>
</feature>
<sequence>MSVTVIEESQLIPTLDILFAEQCRLPPSSTASSEPPSPSPLSDSTPSQNELMSQLASSTSTHTTASASASASASPSASPSASASTSSLPAPARSIKFAPLPELGPRKRRSNAPLGMAARGALARRRRPSGAGLGGGVVIVAVAGTGAADIPPDVPPENIRYVTPAEFEAHRMQQEAMAARYAQHQGLAAALAARQLEAEQEAEFEREEREREMERAAQEEARATGKKVKLGKKGFWKRVVHHRESESSLKDAQVAAVNVTPRKVERDNSLRRTKSDLQKSATTPPSQTSPSPLPPLRPILATVKSEPLTNTGTTEKTAKNLECCAPPTGVILPILTHTEGDVVDDGPQPPHKPPAADAAMVVTTEDSDTPIPPTDDLSRTPTPEIPADADDTKANDDP</sequence>
<evidence type="ECO:0000256" key="1">
    <source>
        <dbReference type="SAM" id="MobiDB-lite"/>
    </source>
</evidence>
<dbReference type="EMBL" id="JAACJJ010000001">
    <property type="protein sequence ID" value="KAF5330993.1"/>
    <property type="molecule type" value="Genomic_DNA"/>
</dbReference>
<feature type="region of interest" description="Disordered" evidence="1">
    <location>
        <begin position="241"/>
        <end position="321"/>
    </location>
</feature>
<feature type="region of interest" description="Disordered" evidence="1">
    <location>
        <begin position="338"/>
        <end position="398"/>
    </location>
</feature>
<protein>
    <submittedName>
        <fullName evidence="2">Uncharacterized protein</fullName>
    </submittedName>
</protein>
<feature type="compositionally biased region" description="Low complexity" evidence="1">
    <location>
        <begin position="56"/>
        <end position="92"/>
    </location>
</feature>
<feature type="compositionally biased region" description="Low complexity" evidence="1">
    <location>
        <begin position="26"/>
        <end position="47"/>
    </location>
</feature>
<dbReference type="Proteomes" id="UP000567179">
    <property type="component" value="Unassembled WGS sequence"/>
</dbReference>
<feature type="region of interest" description="Disordered" evidence="1">
    <location>
        <begin position="199"/>
        <end position="229"/>
    </location>
</feature>
<dbReference type="OrthoDB" id="3265817at2759"/>